<dbReference type="OrthoDB" id="186649at2157"/>
<sequence>MKLSVMGTPIEVTKGTVITILIGLALFTFGGYDYAQQSAAVDDAVSVDATIVESSITQTDGRGIEYDVHVTYTYYYQGTEYTSDQLFPGDISPLYETRSKAQSVIKPYDSGTTVTAYVDPDDPSEAFLERQTTQGPLIFIAFGGLWILLATLDAIGVQNPGQEIELRPESEYGSTRYQTLFGIDRDTVNHLSKRLAIAALIILPVSLVTAVLLVFASSESADSPSPSMDVELSDPIGVLFVTVFIAILLLIAAALLYGIWSFTEYRRLRERMPEPRPPSPFKHPTRLVTILLANDDLDTYGTRVKRTGFAFGVVIFLIGVLLEILVF</sequence>
<dbReference type="AlphaFoldDB" id="A0A482YBP0"/>
<dbReference type="RefSeq" id="WP_130501610.1">
    <property type="nucleotide sequence ID" value="NZ_SHMP01000008.1"/>
</dbReference>
<dbReference type="InterPro" id="IPR021994">
    <property type="entry name" value="DUF3592"/>
</dbReference>
<dbReference type="EMBL" id="SHMP01000008">
    <property type="protein sequence ID" value="RZV06278.1"/>
    <property type="molecule type" value="Genomic_DNA"/>
</dbReference>
<feature type="domain" description="DUF3592" evidence="2">
    <location>
        <begin position="47"/>
        <end position="131"/>
    </location>
</feature>
<feature type="transmembrane region" description="Helical" evidence="1">
    <location>
        <begin position="236"/>
        <end position="262"/>
    </location>
</feature>
<gene>
    <name evidence="3" type="ORF">BDK88_3825</name>
</gene>
<proteinExistence type="predicted"/>
<dbReference type="Proteomes" id="UP000291097">
    <property type="component" value="Unassembled WGS sequence"/>
</dbReference>
<organism evidence="3 4">
    <name type="scientific">Natrinema hispanicum</name>
    <dbReference type="NCBI Taxonomy" id="392421"/>
    <lineage>
        <taxon>Archaea</taxon>
        <taxon>Methanobacteriati</taxon>
        <taxon>Methanobacteriota</taxon>
        <taxon>Stenosarchaea group</taxon>
        <taxon>Halobacteria</taxon>
        <taxon>Halobacteriales</taxon>
        <taxon>Natrialbaceae</taxon>
        <taxon>Natrinema</taxon>
    </lineage>
</organism>
<evidence type="ECO:0000259" key="2">
    <source>
        <dbReference type="Pfam" id="PF12158"/>
    </source>
</evidence>
<reference evidence="3 4" key="1">
    <citation type="submission" date="2019-02" db="EMBL/GenBank/DDBJ databases">
        <title>Genomic Encyclopedia of Archaeal and Bacterial Type Strains, Phase II (KMG-II): from individual species to whole genera.</title>
        <authorList>
            <person name="Goeker M."/>
        </authorList>
    </citation>
    <scope>NUCLEOTIDE SEQUENCE [LARGE SCALE GENOMIC DNA]</scope>
    <source>
        <strain evidence="3 4">DSM 18328</strain>
    </source>
</reference>
<feature type="transmembrane region" description="Helical" evidence="1">
    <location>
        <begin position="308"/>
        <end position="326"/>
    </location>
</feature>
<accession>A0A482YBP0</accession>
<keyword evidence="1" id="KW-0812">Transmembrane</keyword>
<feature type="transmembrane region" description="Helical" evidence="1">
    <location>
        <begin position="12"/>
        <end position="32"/>
    </location>
</feature>
<protein>
    <submittedName>
        <fullName evidence="3">Uncharacterized protein DUF3592</fullName>
    </submittedName>
</protein>
<evidence type="ECO:0000313" key="4">
    <source>
        <dbReference type="Proteomes" id="UP000291097"/>
    </source>
</evidence>
<keyword evidence="1" id="KW-1133">Transmembrane helix</keyword>
<keyword evidence="1" id="KW-0472">Membrane</keyword>
<comment type="caution">
    <text evidence="3">The sequence shown here is derived from an EMBL/GenBank/DDBJ whole genome shotgun (WGS) entry which is preliminary data.</text>
</comment>
<dbReference type="Pfam" id="PF12158">
    <property type="entry name" value="DUF3592"/>
    <property type="match status" value="1"/>
</dbReference>
<feature type="transmembrane region" description="Helical" evidence="1">
    <location>
        <begin position="195"/>
        <end position="216"/>
    </location>
</feature>
<evidence type="ECO:0000313" key="3">
    <source>
        <dbReference type="EMBL" id="RZV06278.1"/>
    </source>
</evidence>
<evidence type="ECO:0000256" key="1">
    <source>
        <dbReference type="SAM" id="Phobius"/>
    </source>
</evidence>
<name>A0A482YBP0_9EURY</name>